<dbReference type="Pfam" id="PF00248">
    <property type="entry name" value="Aldo_ket_red"/>
    <property type="match status" value="1"/>
</dbReference>
<dbReference type="InterPro" id="IPR020471">
    <property type="entry name" value="AKR"/>
</dbReference>
<keyword evidence="5" id="KW-1185">Reference proteome</keyword>
<reference evidence="4 5" key="1">
    <citation type="submission" date="2021-07" db="EMBL/GenBank/DDBJ databases">
        <title>Genomic diversity and antimicrobial resistance of Prevotella spp. isolated from chronic lung disease airways.</title>
        <authorList>
            <person name="Webb K.A."/>
            <person name="Olagoke O.S."/>
            <person name="Baird T."/>
            <person name="Neill J."/>
            <person name="Pham A."/>
            <person name="Wells T.J."/>
            <person name="Ramsay K.A."/>
            <person name="Bell S.C."/>
            <person name="Sarovich D.S."/>
            <person name="Price E.P."/>
        </authorList>
    </citation>
    <scope>NUCLEOTIDE SEQUENCE [LARGE SCALE GENOMIC DNA]</scope>
    <source>
        <strain evidence="4 5">SCHI0027.S.6</strain>
    </source>
</reference>
<organism evidence="4 5">
    <name type="scientific">Prevotella melaninogenica</name>
    <dbReference type="NCBI Taxonomy" id="28132"/>
    <lineage>
        <taxon>Bacteria</taxon>
        <taxon>Pseudomonadati</taxon>
        <taxon>Bacteroidota</taxon>
        <taxon>Bacteroidia</taxon>
        <taxon>Bacteroidales</taxon>
        <taxon>Prevotellaceae</taxon>
        <taxon>Prevotella</taxon>
    </lineage>
</organism>
<sequence>MEYVTLNNGVKMPQVELGTFLIPEDKLIKTIGQAYELGYRQFDTAWRYHNERTIARALKENGIKRSDVFITTKINADALYTSDYKYGLHSFFNRRNGKSIDDVIQESFENLDTEYIDLFLIHWPWPMCGKMYQALEKQYLLGRIKAIGVSNFLPPHIEYLREFSDIVPAVNQFEISPLNTNKGIISYCREKNIAVEAMSTFSHYRSVEPRAEIFNNKILLNIAQRHNRSVVQVVLRWFLQQNIIMIPKTWETKHLKENISIFDFKLSEEEMTSIDTLNEGKFLNYIPLGEQYWLPKKYWNWPGFKEWEKYNSPDSFSEKLKRILRR</sequence>
<evidence type="ECO:0000313" key="5">
    <source>
        <dbReference type="Proteomes" id="UP000812077"/>
    </source>
</evidence>
<evidence type="ECO:0000259" key="3">
    <source>
        <dbReference type="Pfam" id="PF00248"/>
    </source>
</evidence>
<evidence type="ECO:0000256" key="1">
    <source>
        <dbReference type="ARBA" id="ARBA00022857"/>
    </source>
</evidence>
<evidence type="ECO:0000256" key="2">
    <source>
        <dbReference type="ARBA" id="ARBA00023002"/>
    </source>
</evidence>
<keyword evidence="1" id="KW-0521">NADP</keyword>
<comment type="caution">
    <text evidence="4">The sequence shown here is derived from an EMBL/GenBank/DDBJ whole genome shotgun (WGS) entry which is preliminary data.</text>
</comment>
<feature type="domain" description="NADP-dependent oxidoreductase" evidence="3">
    <location>
        <begin position="22"/>
        <end position="279"/>
    </location>
</feature>
<dbReference type="InterPro" id="IPR023210">
    <property type="entry name" value="NADP_OxRdtase_dom"/>
</dbReference>
<dbReference type="PANTHER" id="PTHR43827">
    <property type="entry name" value="2,5-DIKETO-D-GLUCONIC ACID REDUCTASE"/>
    <property type="match status" value="1"/>
</dbReference>
<protein>
    <submittedName>
        <fullName evidence="4">Aldo/keto reductase</fullName>
    </submittedName>
</protein>
<dbReference type="EMBL" id="JAHXCP010000005">
    <property type="protein sequence ID" value="MBW4754472.1"/>
    <property type="molecule type" value="Genomic_DNA"/>
</dbReference>
<dbReference type="Proteomes" id="UP000812077">
    <property type="component" value="Unassembled WGS sequence"/>
</dbReference>
<gene>
    <name evidence="4" type="ORF">KZO77_05365</name>
</gene>
<dbReference type="RefSeq" id="WP_219433151.1">
    <property type="nucleotide sequence ID" value="NZ_JAHXCP010000005.1"/>
</dbReference>
<keyword evidence="2" id="KW-0560">Oxidoreductase</keyword>
<proteinExistence type="predicted"/>
<dbReference type="PIRSF" id="PIRSF000097">
    <property type="entry name" value="AKR"/>
    <property type="match status" value="1"/>
</dbReference>
<dbReference type="CDD" id="cd19071">
    <property type="entry name" value="AKR_AKR1-5-like"/>
    <property type="match status" value="1"/>
</dbReference>
<dbReference type="InterPro" id="IPR018170">
    <property type="entry name" value="Aldo/ket_reductase_CS"/>
</dbReference>
<evidence type="ECO:0000313" key="4">
    <source>
        <dbReference type="EMBL" id="MBW4754472.1"/>
    </source>
</evidence>
<accession>A0ABS6Y4S3</accession>
<dbReference type="PROSITE" id="PS00062">
    <property type="entry name" value="ALDOKETO_REDUCTASE_2"/>
    <property type="match status" value="1"/>
</dbReference>
<name>A0ABS6Y4S3_9BACT</name>
<dbReference type="PANTHER" id="PTHR43827:SF3">
    <property type="entry name" value="NADP-DEPENDENT OXIDOREDUCTASE DOMAIN-CONTAINING PROTEIN"/>
    <property type="match status" value="1"/>
</dbReference>